<evidence type="ECO:0000259" key="1">
    <source>
        <dbReference type="PROSITE" id="PS50883"/>
    </source>
</evidence>
<dbReference type="SMART" id="SM00052">
    <property type="entry name" value="EAL"/>
    <property type="match status" value="1"/>
</dbReference>
<dbReference type="InterPro" id="IPR035919">
    <property type="entry name" value="EAL_sf"/>
</dbReference>
<comment type="caution">
    <text evidence="2">The sequence shown here is derived from an EMBL/GenBank/DDBJ whole genome shotgun (WGS) entry which is preliminary data.</text>
</comment>
<dbReference type="EMBL" id="AUZX01007613">
    <property type="protein sequence ID" value="EQD58714.1"/>
    <property type="molecule type" value="Genomic_DNA"/>
</dbReference>
<dbReference type="InterPro" id="IPR001633">
    <property type="entry name" value="EAL_dom"/>
</dbReference>
<feature type="non-terminal residue" evidence="2">
    <location>
        <position position="162"/>
    </location>
</feature>
<feature type="domain" description="EAL" evidence="1">
    <location>
        <begin position="16"/>
        <end position="162"/>
    </location>
</feature>
<reference evidence="2" key="1">
    <citation type="submission" date="2013-08" db="EMBL/GenBank/DDBJ databases">
        <authorList>
            <person name="Mendez C."/>
            <person name="Richter M."/>
            <person name="Ferrer M."/>
            <person name="Sanchez J."/>
        </authorList>
    </citation>
    <scope>NUCLEOTIDE SEQUENCE</scope>
</reference>
<evidence type="ECO:0000313" key="2">
    <source>
        <dbReference type="EMBL" id="EQD58714.1"/>
    </source>
</evidence>
<dbReference type="GO" id="GO:0071111">
    <property type="term" value="F:cyclic-guanylate-specific phosphodiesterase activity"/>
    <property type="evidence" value="ECO:0007669"/>
    <property type="project" value="InterPro"/>
</dbReference>
<protein>
    <submittedName>
        <fullName evidence="2">Diguanylate cyclase/phosphodiesterase with PAS/PAC and GAF sensor(S)</fullName>
    </submittedName>
</protein>
<dbReference type="PANTHER" id="PTHR33121">
    <property type="entry name" value="CYCLIC DI-GMP PHOSPHODIESTERASE PDEF"/>
    <property type="match status" value="1"/>
</dbReference>
<dbReference type="InterPro" id="IPR050706">
    <property type="entry name" value="Cyclic-di-GMP_PDE-like"/>
</dbReference>
<dbReference type="AlphaFoldDB" id="T1C0B4"/>
<name>T1C0B4_9ZZZZ</name>
<dbReference type="PANTHER" id="PTHR33121:SF70">
    <property type="entry name" value="SIGNALING PROTEIN YKOW"/>
    <property type="match status" value="1"/>
</dbReference>
<dbReference type="SUPFAM" id="SSF141868">
    <property type="entry name" value="EAL domain-like"/>
    <property type="match status" value="1"/>
</dbReference>
<dbReference type="PROSITE" id="PS50883">
    <property type="entry name" value="EAL"/>
    <property type="match status" value="1"/>
</dbReference>
<reference evidence="2" key="2">
    <citation type="journal article" date="2014" name="ISME J.">
        <title>Microbial stratification in low pH oxic and suboxic macroscopic growths along an acid mine drainage.</title>
        <authorList>
            <person name="Mendez-Garcia C."/>
            <person name="Mesa V."/>
            <person name="Sprenger R.R."/>
            <person name="Richter M."/>
            <person name="Diez M.S."/>
            <person name="Solano J."/>
            <person name="Bargiela R."/>
            <person name="Golyshina O.V."/>
            <person name="Manteca A."/>
            <person name="Ramos J.L."/>
            <person name="Gallego J.R."/>
            <person name="Llorente I."/>
            <person name="Martins Dos Santos V.A."/>
            <person name="Jensen O.N."/>
            <person name="Pelaez A.I."/>
            <person name="Sanchez J."/>
            <person name="Ferrer M."/>
        </authorList>
    </citation>
    <scope>NUCLEOTIDE SEQUENCE</scope>
</reference>
<dbReference type="Pfam" id="PF00563">
    <property type="entry name" value="EAL"/>
    <property type="match status" value="1"/>
</dbReference>
<sequence length="162" mass="18304">MSVSDDPSAAGAQWRVNQSVERIYQALEGGEFQLYYQPKVNMRLGEVVGLEALLRWQHPEFGLIPPLSFLPQIEESSLIIDIGEWVLDNALLQIKQWQLMGQLIPVSINLSVNHLTHRAFLIRLKDALSRYPDLPPNLIDIEIVESVAIGDLKAMSQLMVEC</sequence>
<dbReference type="CDD" id="cd01948">
    <property type="entry name" value="EAL"/>
    <property type="match status" value="1"/>
</dbReference>
<organism evidence="2">
    <name type="scientific">mine drainage metagenome</name>
    <dbReference type="NCBI Taxonomy" id="410659"/>
    <lineage>
        <taxon>unclassified sequences</taxon>
        <taxon>metagenomes</taxon>
        <taxon>ecological metagenomes</taxon>
    </lineage>
</organism>
<dbReference type="Gene3D" id="3.20.20.450">
    <property type="entry name" value="EAL domain"/>
    <property type="match status" value="1"/>
</dbReference>
<gene>
    <name evidence="2" type="ORF">B1A_10685</name>
</gene>
<accession>T1C0B4</accession>
<proteinExistence type="predicted"/>